<name>A0A840IJ03_9ACTN</name>
<proteinExistence type="predicted"/>
<keyword evidence="3" id="KW-1185">Reference proteome</keyword>
<dbReference type="EMBL" id="JACHNU010000010">
    <property type="protein sequence ID" value="MBB4665077.1"/>
    <property type="molecule type" value="Genomic_DNA"/>
</dbReference>
<dbReference type="AlphaFoldDB" id="A0A840IJ03"/>
<feature type="compositionally biased region" description="Basic and acidic residues" evidence="1">
    <location>
        <begin position="1"/>
        <end position="19"/>
    </location>
</feature>
<feature type="compositionally biased region" description="Basic and acidic residues" evidence="1">
    <location>
        <begin position="83"/>
        <end position="92"/>
    </location>
</feature>
<feature type="region of interest" description="Disordered" evidence="1">
    <location>
        <begin position="1"/>
        <end position="110"/>
    </location>
</feature>
<evidence type="ECO:0000313" key="3">
    <source>
        <dbReference type="Proteomes" id="UP000585272"/>
    </source>
</evidence>
<feature type="compositionally biased region" description="Acidic residues" evidence="1">
    <location>
        <begin position="33"/>
        <end position="42"/>
    </location>
</feature>
<gene>
    <name evidence="2" type="ORF">BDZ31_004696</name>
</gene>
<dbReference type="Proteomes" id="UP000585272">
    <property type="component" value="Unassembled WGS sequence"/>
</dbReference>
<accession>A0A840IJ03</accession>
<protein>
    <submittedName>
        <fullName evidence="2">Uncharacterized protein</fullName>
    </submittedName>
</protein>
<sequence>MAAAALERERDEGALRESEETLADLDQTRSESDQQDAEDDQASSDLDQECRIAISTRPTATRRAADWQQAHARVSATVGQAYDHSRRDRDAGTAEPGGAPPVPGARRRGR</sequence>
<organism evidence="2 3">
    <name type="scientific">Conexibacter arvalis</name>
    <dbReference type="NCBI Taxonomy" id="912552"/>
    <lineage>
        <taxon>Bacteria</taxon>
        <taxon>Bacillati</taxon>
        <taxon>Actinomycetota</taxon>
        <taxon>Thermoleophilia</taxon>
        <taxon>Solirubrobacterales</taxon>
        <taxon>Conexibacteraceae</taxon>
        <taxon>Conexibacter</taxon>
    </lineage>
</organism>
<comment type="caution">
    <text evidence="2">The sequence shown here is derived from an EMBL/GenBank/DDBJ whole genome shotgun (WGS) entry which is preliminary data.</text>
</comment>
<evidence type="ECO:0000256" key="1">
    <source>
        <dbReference type="SAM" id="MobiDB-lite"/>
    </source>
</evidence>
<evidence type="ECO:0000313" key="2">
    <source>
        <dbReference type="EMBL" id="MBB4665077.1"/>
    </source>
</evidence>
<reference evidence="2 3" key="1">
    <citation type="submission" date="2020-08" db="EMBL/GenBank/DDBJ databases">
        <title>Genomic Encyclopedia of Archaeal and Bacterial Type Strains, Phase II (KMG-II): from individual species to whole genera.</title>
        <authorList>
            <person name="Goeker M."/>
        </authorList>
    </citation>
    <scope>NUCLEOTIDE SEQUENCE [LARGE SCALE GENOMIC DNA]</scope>
    <source>
        <strain evidence="2 3">DSM 23288</strain>
    </source>
</reference>